<comment type="caution">
    <text evidence="2">The sequence shown here is derived from an EMBL/GenBank/DDBJ whole genome shotgun (WGS) entry which is preliminary data.</text>
</comment>
<feature type="region of interest" description="Disordered" evidence="1">
    <location>
        <begin position="1"/>
        <end position="33"/>
    </location>
</feature>
<dbReference type="GO" id="GO:0022900">
    <property type="term" value="P:electron transport chain"/>
    <property type="evidence" value="ECO:0007669"/>
    <property type="project" value="InterPro"/>
</dbReference>
<keyword evidence="3" id="KW-1185">Reference proteome</keyword>
<reference evidence="2 3" key="1">
    <citation type="journal article" date="2019" name="PLoS ONE">
        <title>Genomic analyses reveal an absence of contemporary introgressive admixture between fin whales and blue whales, despite known hybrids.</title>
        <authorList>
            <person name="Westbury M.V."/>
            <person name="Petersen B."/>
            <person name="Lorenzen E.D."/>
        </authorList>
    </citation>
    <scope>NUCLEOTIDE SEQUENCE [LARGE SCALE GENOMIC DNA]</scope>
    <source>
        <strain evidence="2">FinWhale-01</strain>
    </source>
</reference>
<dbReference type="InterPro" id="IPR049547">
    <property type="entry name" value="WDR93_beta-prop"/>
</dbReference>
<dbReference type="AlphaFoldDB" id="A0A643CAE5"/>
<dbReference type="PANTHER" id="PTHR12219">
    <property type="entry name" value="NADH-UBIQUINONE OXIDOREDUCTASE"/>
    <property type="match status" value="1"/>
</dbReference>
<sequence>MTSPKGSRAQKPKLPILTRKGTLEVPSPTEEDWCKDDEEDWVFKGPDQEQDSLPQPYRMINKLVNFLFDHSWEIIEEREASRKAELSRIQPTIYPPLLESKLNKMPNCMAISQDYVFIGGTKGFSIYNLYSAKRIYVWEKLKVDVTSIWATDLGSEILIASVDEMGTRSSSSFLA</sequence>
<dbReference type="OrthoDB" id="547231at2759"/>
<dbReference type="Pfam" id="PF21030">
    <property type="entry name" value="WDR93"/>
    <property type="match status" value="1"/>
</dbReference>
<organism evidence="2 3">
    <name type="scientific">Balaenoptera physalus</name>
    <name type="common">Fin whale</name>
    <name type="synonym">Balaena physalus</name>
    <dbReference type="NCBI Taxonomy" id="9770"/>
    <lineage>
        <taxon>Eukaryota</taxon>
        <taxon>Metazoa</taxon>
        <taxon>Chordata</taxon>
        <taxon>Craniata</taxon>
        <taxon>Vertebrata</taxon>
        <taxon>Euteleostomi</taxon>
        <taxon>Mammalia</taxon>
        <taxon>Eutheria</taxon>
        <taxon>Laurasiatheria</taxon>
        <taxon>Artiodactyla</taxon>
        <taxon>Whippomorpha</taxon>
        <taxon>Cetacea</taxon>
        <taxon>Mysticeti</taxon>
        <taxon>Balaenopteridae</taxon>
        <taxon>Balaenoptera</taxon>
    </lineage>
</organism>
<evidence type="ECO:0008006" key="4">
    <source>
        <dbReference type="Google" id="ProtNLM"/>
    </source>
</evidence>
<accession>A0A643CAE5</accession>
<dbReference type="Proteomes" id="UP000437017">
    <property type="component" value="Unassembled WGS sequence"/>
</dbReference>
<evidence type="ECO:0000313" key="2">
    <source>
        <dbReference type="EMBL" id="KAB0396775.1"/>
    </source>
</evidence>
<dbReference type="PANTHER" id="PTHR12219:SF17">
    <property type="entry name" value="WD REPEAT-CONTAINING PROTEIN 93"/>
    <property type="match status" value="1"/>
</dbReference>
<evidence type="ECO:0000313" key="3">
    <source>
        <dbReference type="Proteomes" id="UP000437017"/>
    </source>
</evidence>
<protein>
    <recommendedName>
        <fullName evidence="4">WD repeat-containing protein 93</fullName>
    </recommendedName>
</protein>
<proteinExistence type="predicted"/>
<evidence type="ECO:0000256" key="1">
    <source>
        <dbReference type="SAM" id="MobiDB-lite"/>
    </source>
</evidence>
<name>A0A643CAE5_BALPH</name>
<gene>
    <name evidence="2" type="ORF">E2I00_007792</name>
</gene>
<dbReference type="EMBL" id="SGJD01002083">
    <property type="protein sequence ID" value="KAB0396775.1"/>
    <property type="molecule type" value="Genomic_DNA"/>
</dbReference>
<dbReference type="InterPro" id="IPR006885">
    <property type="entry name" value="NADH_UbQ_FeS_4_mit-like"/>
</dbReference>